<protein>
    <submittedName>
        <fullName evidence="2">Uncharacterized protein</fullName>
    </submittedName>
</protein>
<dbReference type="Proteomes" id="UP001164020">
    <property type="component" value="Chromosome"/>
</dbReference>
<reference evidence="2" key="1">
    <citation type="submission" date="2022-12" db="EMBL/GenBank/DDBJ databases">
        <title>Jiella pelagia sp. nov., isolated from phosphonate enriched culture of Northwest Pacific surface seawater.</title>
        <authorList>
            <person name="Shin D.Y."/>
            <person name="Hwang C.Y."/>
        </authorList>
    </citation>
    <scope>NUCLEOTIDE SEQUENCE</scope>
    <source>
        <strain evidence="2">HL-NP1</strain>
    </source>
</reference>
<evidence type="ECO:0000256" key="1">
    <source>
        <dbReference type="SAM" id="MobiDB-lite"/>
    </source>
</evidence>
<sequence>MGAPMSISGSTPRRCDKAVGRQSPLPPLLPLRVGPTFVRVGQNQLRGGQGPEGPAGNGMGISAIRRAVIQPGDERTFAGALF</sequence>
<organism evidence="2 3">
    <name type="scientific">Jiella pelagia</name>
    <dbReference type="NCBI Taxonomy" id="2986949"/>
    <lineage>
        <taxon>Bacteria</taxon>
        <taxon>Pseudomonadati</taxon>
        <taxon>Pseudomonadota</taxon>
        <taxon>Alphaproteobacteria</taxon>
        <taxon>Hyphomicrobiales</taxon>
        <taxon>Aurantimonadaceae</taxon>
        <taxon>Jiella</taxon>
    </lineage>
</organism>
<feature type="region of interest" description="Disordered" evidence="1">
    <location>
        <begin position="1"/>
        <end position="27"/>
    </location>
</feature>
<keyword evidence="3" id="KW-1185">Reference proteome</keyword>
<evidence type="ECO:0000313" key="3">
    <source>
        <dbReference type="Proteomes" id="UP001164020"/>
    </source>
</evidence>
<accession>A0ABY7C108</accession>
<dbReference type="RefSeq" id="WP_268879982.1">
    <property type="nucleotide sequence ID" value="NZ_CP114029.1"/>
</dbReference>
<evidence type="ECO:0000313" key="2">
    <source>
        <dbReference type="EMBL" id="WAP67520.1"/>
    </source>
</evidence>
<name>A0ABY7C108_9HYPH</name>
<dbReference type="EMBL" id="CP114029">
    <property type="protein sequence ID" value="WAP67520.1"/>
    <property type="molecule type" value="Genomic_DNA"/>
</dbReference>
<proteinExistence type="predicted"/>
<gene>
    <name evidence="2" type="ORF">OH818_18655</name>
</gene>